<evidence type="ECO:0000256" key="2">
    <source>
        <dbReference type="ARBA" id="ARBA00010472"/>
    </source>
</evidence>
<protein>
    <submittedName>
        <fullName evidence="12">Subtilisin inhibitor-like</fullName>
    </submittedName>
</protein>
<dbReference type="Proteomes" id="UP000270697">
    <property type="component" value="Unassembled WGS sequence"/>
</dbReference>
<dbReference type="InterPro" id="IPR000691">
    <property type="entry name" value="Prot_inh_I16_SSI"/>
</dbReference>
<dbReference type="STRING" id="455193.SAMN05421805_11861"/>
<evidence type="ECO:0000313" key="12">
    <source>
        <dbReference type="EMBL" id="SFO58237.1"/>
    </source>
</evidence>
<evidence type="ECO:0000256" key="1">
    <source>
        <dbReference type="ARBA" id="ARBA00004613"/>
    </source>
</evidence>
<sequence>MVETRLTGRIFLAAATLAGTALAPALANAEPAAEANWSTLNLTVSSANRDEVPRNAVLNCHPAGGTHPHALSACQTLNAVGGDLTKLTEAQSTCNFIHKPVTYTARGTWQGRPVTFEKTYSNKCIADASTGKVFAF</sequence>
<dbReference type="Gene3D" id="3.30.350.10">
    <property type="entry name" value="Subtilisin inhibitor-like"/>
    <property type="match status" value="1"/>
</dbReference>
<evidence type="ECO:0000256" key="3">
    <source>
        <dbReference type="ARBA" id="ARBA00011738"/>
    </source>
</evidence>
<dbReference type="SUPFAM" id="SSF55399">
    <property type="entry name" value="Subtilisin inhibitor"/>
    <property type="match status" value="1"/>
</dbReference>
<keyword evidence="14" id="KW-1185">Reference proteome</keyword>
<feature type="domain" description="Subtilisin inhibitor" evidence="10">
    <location>
        <begin position="38"/>
        <end position="122"/>
    </location>
</feature>
<proteinExistence type="inferred from homology"/>
<dbReference type="PROSITE" id="PS51318">
    <property type="entry name" value="TAT"/>
    <property type="match status" value="1"/>
</dbReference>
<keyword evidence="5 8" id="KW-0646">Protease inhibitor</keyword>
<dbReference type="GO" id="GO:0005576">
    <property type="term" value="C:extracellular region"/>
    <property type="evidence" value="ECO:0007669"/>
    <property type="project" value="UniProtKB-SubCell"/>
</dbReference>
<dbReference type="OrthoDB" id="4567948at2"/>
<gene>
    <name evidence="11" type="ORF">ATL45_3884</name>
    <name evidence="12" type="ORF">SAMN05421805_11861</name>
</gene>
<dbReference type="InterPro" id="IPR006311">
    <property type="entry name" value="TAT_signal"/>
</dbReference>
<evidence type="ECO:0000256" key="6">
    <source>
        <dbReference type="ARBA" id="ARBA00022900"/>
    </source>
</evidence>
<dbReference type="AlphaFoldDB" id="A0A1I5ICA7"/>
<dbReference type="InterPro" id="IPR036819">
    <property type="entry name" value="Subtilisin_inhibitor-like_sf"/>
</dbReference>
<evidence type="ECO:0000256" key="8">
    <source>
        <dbReference type="RuleBase" id="RU003471"/>
    </source>
</evidence>
<comment type="similarity">
    <text evidence="2 8">Belongs to the protease inhibitor I16 (SSI) family.</text>
</comment>
<keyword evidence="7" id="KW-1015">Disulfide bond</keyword>
<evidence type="ECO:0000256" key="4">
    <source>
        <dbReference type="ARBA" id="ARBA00022525"/>
    </source>
</evidence>
<evidence type="ECO:0000256" key="9">
    <source>
        <dbReference type="SAM" id="SignalP"/>
    </source>
</evidence>
<name>A0A1I5ICA7_9PSEU</name>
<dbReference type="InterPro" id="IPR023549">
    <property type="entry name" value="Subtilisin_inhibitor"/>
</dbReference>
<dbReference type="PRINTS" id="PR00294">
    <property type="entry name" value="SSBTLNINHBTR"/>
</dbReference>
<dbReference type="GO" id="GO:0004867">
    <property type="term" value="F:serine-type endopeptidase inhibitor activity"/>
    <property type="evidence" value="ECO:0007669"/>
    <property type="project" value="UniProtKB-KW"/>
</dbReference>
<dbReference type="Pfam" id="PF00720">
    <property type="entry name" value="SSI"/>
    <property type="match status" value="1"/>
</dbReference>
<dbReference type="Proteomes" id="UP000199398">
    <property type="component" value="Unassembled WGS sequence"/>
</dbReference>
<accession>A0A1I5ICA7</accession>
<dbReference type="EMBL" id="RBXX01000002">
    <property type="protein sequence ID" value="RKT85537.1"/>
    <property type="molecule type" value="Genomic_DNA"/>
</dbReference>
<organism evidence="12 13">
    <name type="scientific">Saccharopolyspora antimicrobica</name>
    <dbReference type="NCBI Taxonomy" id="455193"/>
    <lineage>
        <taxon>Bacteria</taxon>
        <taxon>Bacillati</taxon>
        <taxon>Actinomycetota</taxon>
        <taxon>Actinomycetes</taxon>
        <taxon>Pseudonocardiales</taxon>
        <taxon>Pseudonocardiaceae</taxon>
        <taxon>Saccharopolyspora</taxon>
    </lineage>
</organism>
<evidence type="ECO:0000256" key="7">
    <source>
        <dbReference type="ARBA" id="ARBA00023157"/>
    </source>
</evidence>
<reference evidence="11 14" key="2">
    <citation type="submission" date="2018-10" db="EMBL/GenBank/DDBJ databases">
        <title>Sequencing the genomes of 1000 actinobacteria strains.</title>
        <authorList>
            <person name="Klenk H.-P."/>
        </authorList>
    </citation>
    <scope>NUCLEOTIDE SEQUENCE [LARGE SCALE GENOMIC DNA]</scope>
    <source>
        <strain evidence="11 14">DSM 45119</strain>
    </source>
</reference>
<keyword evidence="4" id="KW-0964">Secreted</keyword>
<dbReference type="EMBL" id="FOUP01000018">
    <property type="protein sequence ID" value="SFO58237.1"/>
    <property type="molecule type" value="Genomic_DNA"/>
</dbReference>
<evidence type="ECO:0000313" key="11">
    <source>
        <dbReference type="EMBL" id="RKT85537.1"/>
    </source>
</evidence>
<reference evidence="12 13" key="1">
    <citation type="submission" date="2016-10" db="EMBL/GenBank/DDBJ databases">
        <authorList>
            <person name="de Groot N.N."/>
        </authorList>
    </citation>
    <scope>NUCLEOTIDE SEQUENCE [LARGE SCALE GENOMIC DNA]</scope>
    <source>
        <strain evidence="12 13">CPCC 201259</strain>
    </source>
</reference>
<keyword evidence="9" id="KW-0732">Signal</keyword>
<evidence type="ECO:0000313" key="13">
    <source>
        <dbReference type="Proteomes" id="UP000199398"/>
    </source>
</evidence>
<feature type="signal peptide" evidence="9">
    <location>
        <begin position="1"/>
        <end position="29"/>
    </location>
</feature>
<comment type="subcellular location">
    <subcellularLocation>
        <location evidence="1">Secreted</location>
    </subcellularLocation>
</comment>
<evidence type="ECO:0000256" key="5">
    <source>
        <dbReference type="ARBA" id="ARBA00022690"/>
    </source>
</evidence>
<evidence type="ECO:0000259" key="10">
    <source>
        <dbReference type="Pfam" id="PF00720"/>
    </source>
</evidence>
<dbReference type="RefSeq" id="WP_093157857.1">
    <property type="nucleotide sequence ID" value="NZ_FOUP01000018.1"/>
</dbReference>
<evidence type="ECO:0000313" key="14">
    <source>
        <dbReference type="Proteomes" id="UP000270697"/>
    </source>
</evidence>
<keyword evidence="6 8" id="KW-0722">Serine protease inhibitor</keyword>
<comment type="subunit">
    <text evidence="3">Homodimer.</text>
</comment>
<feature type="chain" id="PRO_5011504901" evidence="9">
    <location>
        <begin position="30"/>
        <end position="136"/>
    </location>
</feature>